<evidence type="ECO:0000313" key="2">
    <source>
        <dbReference type="Proteomes" id="UP000193108"/>
    </source>
</evidence>
<organism evidence="1 2">
    <name type="scientific">Mycolicibacter nonchromogenicus</name>
    <name type="common">Mycobacterium nonchromogenicum</name>
    <dbReference type="NCBI Taxonomy" id="1782"/>
    <lineage>
        <taxon>Bacteria</taxon>
        <taxon>Bacillati</taxon>
        <taxon>Actinomycetota</taxon>
        <taxon>Actinomycetes</taxon>
        <taxon>Mycobacteriales</taxon>
        <taxon>Mycobacteriaceae</taxon>
        <taxon>Mycolicibacter</taxon>
    </lineage>
</organism>
<evidence type="ECO:0000313" key="1">
    <source>
        <dbReference type="EMBL" id="ORW17056.1"/>
    </source>
</evidence>
<dbReference type="STRING" id="1782.AWC18_17410"/>
<dbReference type="EMBL" id="LQPI01000068">
    <property type="protein sequence ID" value="ORW17056.1"/>
    <property type="molecule type" value="Genomic_DNA"/>
</dbReference>
<comment type="caution">
    <text evidence="1">The sequence shown here is derived from an EMBL/GenBank/DDBJ whole genome shotgun (WGS) entry which is preliminary data.</text>
</comment>
<accession>A0A1X1Z197</accession>
<keyword evidence="2" id="KW-1185">Reference proteome</keyword>
<name>A0A1X1Z197_MYCNO</name>
<dbReference type="Proteomes" id="UP000193108">
    <property type="component" value="Unassembled WGS sequence"/>
</dbReference>
<evidence type="ECO:0008006" key="3">
    <source>
        <dbReference type="Google" id="ProtNLM"/>
    </source>
</evidence>
<gene>
    <name evidence="1" type="ORF">AWC18_17410</name>
</gene>
<sequence length="207" mass="22609">MPKRELDLFEQSLTRARDMMGLASSLNNSTSGAMDLSDIHRAAFVQGVSAFDTFVHEEIRVRILDIFSSGSPLPKALQKFKVSLASAQIAVSGSDLGWLETEIREQHSLLSFQKPDKVADAVRLVSDVQLWKSLADHLGQGAVGGESGDLILKRQLALIADRRNTIVHQSDLDPTPPGDELYPMTQATVEDALAFLDRIARGIQAVT</sequence>
<proteinExistence type="predicted"/>
<protein>
    <recommendedName>
        <fullName evidence="3">RiboL-PSP-HEPN domain-containing protein</fullName>
    </recommendedName>
</protein>
<reference evidence="1 2" key="1">
    <citation type="submission" date="2016-01" db="EMBL/GenBank/DDBJ databases">
        <title>The new phylogeny of the genus Mycobacterium.</title>
        <authorList>
            <person name="Tarcisio F."/>
            <person name="Conor M."/>
            <person name="Antonella G."/>
            <person name="Elisabetta G."/>
            <person name="Giulia F.S."/>
            <person name="Sara T."/>
            <person name="Anna F."/>
            <person name="Clotilde B."/>
            <person name="Roberto B."/>
            <person name="Veronica D.S."/>
            <person name="Fabio R."/>
            <person name="Monica P."/>
            <person name="Olivier J."/>
            <person name="Enrico T."/>
            <person name="Nicola S."/>
        </authorList>
    </citation>
    <scope>NUCLEOTIDE SEQUENCE [LARGE SCALE GENOMIC DNA]</scope>
    <source>
        <strain evidence="1 2">DSM 44164</strain>
    </source>
</reference>
<dbReference type="RefSeq" id="WP_085139559.1">
    <property type="nucleotide sequence ID" value="NZ_LQPI01000068.1"/>
</dbReference>
<dbReference type="AlphaFoldDB" id="A0A1X1Z197"/>